<feature type="compositionally biased region" description="Low complexity" evidence="5">
    <location>
        <begin position="779"/>
        <end position="793"/>
    </location>
</feature>
<dbReference type="InterPro" id="IPR026054">
    <property type="entry name" value="Nucleoporin"/>
</dbReference>
<dbReference type="FunFam" id="2.130.10.10:FF:000645">
    <property type="entry name" value="Putative nuclear pore complex subunit Nup159"/>
    <property type="match status" value="1"/>
</dbReference>
<dbReference type="InterPro" id="IPR039462">
    <property type="entry name" value="Nup159/Nup146_N"/>
</dbReference>
<dbReference type="Gene3D" id="2.130.10.10">
    <property type="entry name" value="YVTN repeat-like/Quinoprotein amine dehydrogenase"/>
    <property type="match status" value="1"/>
</dbReference>
<dbReference type="PANTHER" id="PTHR23193">
    <property type="entry name" value="NUCLEAR PORE COMPLEX PROTEIN NUP"/>
    <property type="match status" value="1"/>
</dbReference>
<sequence>MVQAQFPLHFQSLLLYHPPQQSNRRVLSPLWPPTRPSPFSQSLPPNWAPNPAGGSSSDGPVNRAADPCSGSWIVDEIRSSSGLLSSAAMSFGFNASANAMGGGAGGVNAGPDLETIQTEALGFLSIAGDAKVRLTSAWETLPTATSSLLSVASKRGLVAAAGPDQLIIATTESIRKAFESPKDGDSDIRGFEPQLKIPMPMRVSQLVFTADENYLVLSAESGGGLAVYQVQSLLQGSSNSAFELSTNGEALRSLVPNPTIPELCAIVTNNGNLHMANLQERKISNALKSQVSCISWSSKGKQLCAGLADGTIHQMTPEGEGKADIPNPPNVANCHVSSLTWLENNLWLSIHSTSDSPPSSIYHIITRQPPSSFTYQKLTDPVQPFGSDKVPHHSILRLRDFPPDLQDLLIVSSTASTDVGLLTRSKNALTTDLPAESITNVFTTTELLDDSKRPTLPMTDSSDDSTPIGVALDLSSKDKIYKPIPSDEELEESPTPLPGFWILTHEGVLCSWWIIYTDSIKRAMPYPGLTAVQGDAGSVPAPAASSASPFSSNAGPSPFSSSSAAAPAFGSSAQLGQKASPWGTAAASGTAAPSTGGAFGSSAFGSAAPAATFGKPSAVGFGQSSQLGMRASPWASAGAGTGAAAAAAPAFGQSGFASFANKSAQSPFGSTPASTAQASTPSSSGGFASFSSQGGFASLAGNNSSNTGGSVFGSGGTLAGAGSAFGSTSTDTAFPSKTAGSVFGSQEKPSGSVFGSTPFKLESSFKPDPSQGGNDKAPAASGSSMFGSTFGSALNDAATKAPDSAVSAKDEDMDTGEASPQTGTGSATPLASQGASSFGVPSSTTVPAASTSGTTSLFGGKTATPQTTGTGLFGTGGAAAKPAGGSGLFGSGSTFGSASKPPATSSGLFGSATKPAEDESKTPTPKVANPFATPLPPDTTSKSSYLIGESSDSSVTSTTSSSFGSTATSKPSNPFATGLSGTDKNAAAKDTGASKSSSFIKVSKPSDEPPTVVEDAPLPPDPVKSNFFSKPSNAAPPAAFGLPTSAPKTRPSVTSAPALPSDGEAESDLDEEASEGSGVDVARDLSPTAMGLGTPKGPFNGFAEPPRADRGRSQQLFGEVGRSTPTIAQPNAIPRSPSPVRGGAPNPALIPDITRSASAPGVAPQFSAPKKSQLVASASAGKDKTAADDAFIAQSRKLRERQQAEESRVLIDEEDEEVQRVLASEIEGTLELDEFIAHSNVAPPAQESIPAQVEAVYRDINSMIDTLGLNARSVRAFIKGHTDGGVPDGRSPDDLDHPDDWVLCEIGDLGEILEVELSGDLEDGRVQDLTEQLEACQELAKDMHRLRAKQEDLKRVIMARVDPNQAEAARSLPLSAEQQTQQNELRREYTNFSKLLAEAEEALTLLKTRIASLSSASGRGTTNVPTVEAVMKTITKMTSMVEKRSGDIDVLETQLRRMRLETPSREESPSFRTPQSRRSILLSPDATPARNMRQSLSSSVMSLGTPVKTSTPRKKISGYSRDEKGDLMDKKAKRQAILGRLKDNVQKKGVSVWNMEDIE</sequence>
<dbReference type="GO" id="GO:0005643">
    <property type="term" value="C:nuclear pore"/>
    <property type="evidence" value="ECO:0007669"/>
    <property type="project" value="TreeGrafter"/>
</dbReference>
<evidence type="ECO:0000256" key="2">
    <source>
        <dbReference type="ARBA" id="ARBA00022448"/>
    </source>
</evidence>
<evidence type="ECO:0000256" key="1">
    <source>
        <dbReference type="ARBA" id="ARBA00004123"/>
    </source>
</evidence>
<dbReference type="GO" id="GO:0006405">
    <property type="term" value="P:RNA export from nucleus"/>
    <property type="evidence" value="ECO:0007669"/>
    <property type="project" value="TreeGrafter"/>
</dbReference>
<evidence type="ECO:0000256" key="4">
    <source>
        <dbReference type="SAM" id="Coils"/>
    </source>
</evidence>
<feature type="region of interest" description="Disordered" evidence="5">
    <location>
        <begin position="537"/>
        <end position="557"/>
    </location>
</feature>
<evidence type="ECO:0000256" key="3">
    <source>
        <dbReference type="ARBA" id="ARBA00023242"/>
    </source>
</evidence>
<feature type="compositionally biased region" description="Low complexity" evidence="5">
    <location>
        <begin position="840"/>
        <end position="856"/>
    </location>
</feature>
<keyword evidence="8" id="KW-1185">Reference proteome</keyword>
<comment type="caution">
    <text evidence="7">The sequence shown here is derived from an EMBL/GenBank/DDBJ whole genome shotgun (WGS) entry which is preliminary data.</text>
</comment>
<feature type="compositionally biased region" description="Polar residues" evidence="5">
    <location>
        <begin position="818"/>
        <end position="836"/>
    </location>
</feature>
<evidence type="ECO:0000256" key="5">
    <source>
        <dbReference type="SAM" id="MobiDB-lite"/>
    </source>
</evidence>
<evidence type="ECO:0000259" key="6">
    <source>
        <dbReference type="Pfam" id="PF16755"/>
    </source>
</evidence>
<reference evidence="7 8" key="1">
    <citation type="submission" date="2018-06" db="EMBL/GenBank/DDBJ databases">
        <title>Genome analysis of cellulolytic fungus Trichoderma lentiforme CFAM-422.</title>
        <authorList>
            <person name="Steindorff A.S."/>
            <person name="Formighieri E.F."/>
            <person name="Midorikawa G.E.O."/>
            <person name="Tamietti M.S."/>
            <person name="Ramos E.Z."/>
            <person name="Silva A.S."/>
            <person name="Bon E.P.S."/>
            <person name="Mendes T.D."/>
            <person name="Damaso M.C.T."/>
            <person name="Favaro L.C.L."/>
        </authorList>
    </citation>
    <scope>NUCLEOTIDE SEQUENCE [LARGE SCALE GENOMIC DNA]</scope>
    <source>
        <strain evidence="7 8">CFAM-422</strain>
    </source>
</reference>
<evidence type="ECO:0000313" key="8">
    <source>
        <dbReference type="Proteomes" id="UP000801864"/>
    </source>
</evidence>
<feature type="compositionally biased region" description="Basic and acidic residues" evidence="5">
    <location>
        <begin position="1520"/>
        <end position="1529"/>
    </location>
</feature>
<evidence type="ECO:0000313" key="7">
    <source>
        <dbReference type="EMBL" id="KAF3074832.1"/>
    </source>
</evidence>
<keyword evidence="4" id="KW-0175">Coiled coil</keyword>
<feature type="region of interest" description="Disordered" evidence="5">
    <location>
        <begin position="26"/>
        <end position="64"/>
    </location>
</feature>
<feature type="compositionally biased region" description="Low complexity" evidence="5">
    <location>
        <begin position="950"/>
        <end position="972"/>
    </location>
</feature>
<proteinExistence type="predicted"/>
<dbReference type="GO" id="GO:0017056">
    <property type="term" value="F:structural constituent of nuclear pore"/>
    <property type="evidence" value="ECO:0007669"/>
    <property type="project" value="TreeGrafter"/>
</dbReference>
<feature type="compositionally biased region" description="Polar residues" evidence="5">
    <location>
        <begin position="743"/>
        <end position="755"/>
    </location>
</feature>
<gene>
    <name evidence="7" type="ORF">CFAM422_003031</name>
</gene>
<dbReference type="Proteomes" id="UP000801864">
    <property type="component" value="Unassembled WGS sequence"/>
</dbReference>
<organism evidence="7 8">
    <name type="scientific">Trichoderma lentiforme</name>
    <dbReference type="NCBI Taxonomy" id="1567552"/>
    <lineage>
        <taxon>Eukaryota</taxon>
        <taxon>Fungi</taxon>
        <taxon>Dikarya</taxon>
        <taxon>Ascomycota</taxon>
        <taxon>Pezizomycotina</taxon>
        <taxon>Sordariomycetes</taxon>
        <taxon>Hypocreomycetidae</taxon>
        <taxon>Hypocreales</taxon>
        <taxon>Hypocreaceae</taxon>
        <taxon>Trichoderma</taxon>
    </lineage>
</organism>
<protein>
    <submittedName>
        <fullName evidence="7">Nucleoporin</fullName>
    </submittedName>
</protein>
<comment type="subcellular location">
    <subcellularLocation>
        <location evidence="1">Nucleus</location>
    </subcellularLocation>
</comment>
<feature type="compositionally biased region" description="Polar residues" evidence="5">
    <location>
        <begin position="1492"/>
        <end position="1510"/>
    </location>
</feature>
<accession>A0A9P4XN05</accession>
<dbReference type="EMBL" id="QLNT01000004">
    <property type="protein sequence ID" value="KAF3074832.1"/>
    <property type="molecule type" value="Genomic_DNA"/>
</dbReference>
<feature type="domain" description="Nucleoporin Nup159/Nup146 N-terminal" evidence="6">
    <location>
        <begin position="142"/>
        <end position="509"/>
    </location>
</feature>
<dbReference type="SUPFAM" id="SSF117289">
    <property type="entry name" value="Nucleoporin domain"/>
    <property type="match status" value="1"/>
</dbReference>
<feature type="coiled-coil region" evidence="4">
    <location>
        <begin position="1326"/>
        <end position="1356"/>
    </location>
</feature>
<feature type="compositionally biased region" description="Acidic residues" evidence="5">
    <location>
        <begin position="1063"/>
        <end position="1074"/>
    </location>
</feature>
<feature type="region of interest" description="Disordered" evidence="5">
    <location>
        <begin position="740"/>
        <end position="1183"/>
    </location>
</feature>
<feature type="coiled-coil region" evidence="4">
    <location>
        <begin position="1382"/>
        <end position="1416"/>
    </location>
</feature>
<dbReference type="GO" id="GO:0006606">
    <property type="term" value="P:protein import into nucleus"/>
    <property type="evidence" value="ECO:0007669"/>
    <property type="project" value="TreeGrafter"/>
</dbReference>
<dbReference type="InterPro" id="IPR015943">
    <property type="entry name" value="WD40/YVTN_repeat-like_dom_sf"/>
</dbReference>
<keyword evidence="3" id="KW-0539">Nucleus</keyword>
<dbReference type="Pfam" id="PF16755">
    <property type="entry name" value="Beta-prop_NUP159_NUP214"/>
    <property type="match status" value="1"/>
</dbReference>
<feature type="region of interest" description="Disordered" evidence="5">
    <location>
        <begin position="1460"/>
        <end position="1529"/>
    </location>
</feature>
<dbReference type="GO" id="GO:0008139">
    <property type="term" value="F:nuclear localization sequence binding"/>
    <property type="evidence" value="ECO:0007669"/>
    <property type="project" value="TreeGrafter"/>
</dbReference>
<feature type="compositionally biased region" description="Basic and acidic residues" evidence="5">
    <location>
        <begin position="1460"/>
        <end position="1469"/>
    </location>
</feature>
<dbReference type="PANTHER" id="PTHR23193:SF23">
    <property type="entry name" value="NUCLEAR PORE COMPLEX PROTEIN NUP153"/>
    <property type="match status" value="1"/>
</dbReference>
<name>A0A9P4XN05_9HYPO</name>
<keyword evidence="2" id="KW-0813">Transport</keyword>